<dbReference type="PANTHER" id="PTHR33747">
    <property type="entry name" value="UPF0225 PROTEIN SCO1677"/>
    <property type="match status" value="1"/>
</dbReference>
<dbReference type="Gene3D" id="3.10.450.50">
    <property type="match status" value="1"/>
</dbReference>
<dbReference type="KEGG" id="nao:Y958_26070"/>
<reference evidence="1 2" key="1">
    <citation type="submission" date="2017-06" db="EMBL/GenBank/DDBJ databases">
        <title>Complete genome sequence of Nitrospirillum amazonense strain CBAmC, an endophytic nitrogen-fixing and plant growth-promoting bacterium, isolated from sugarcane.</title>
        <authorList>
            <person name="Schwab S."/>
            <person name="dos Santos Teixeira K.R."/>
            <person name="Simoes Araujo J.L."/>
            <person name="Soares Vidal M."/>
            <person name="Borges de Freitas H.R."/>
            <person name="Rivello Crivelaro A.L."/>
            <person name="Bueno de Camargo Nunes A."/>
            <person name="dos Santos C.M."/>
            <person name="Palmeira da Silva Rosa D."/>
            <person name="da Silva Padilha D."/>
            <person name="da Silva E."/>
            <person name="Araujo Terra L."/>
            <person name="Soares Mendes V."/>
            <person name="Farinelli L."/>
            <person name="Magalhaes Cruz L."/>
            <person name="Baldani J.I."/>
        </authorList>
    </citation>
    <scope>NUCLEOTIDE SEQUENCE [LARGE SCALE GENOMIC DNA]</scope>
    <source>
        <strain evidence="1 2">CBAmC</strain>
    </source>
</reference>
<dbReference type="InterPro" id="IPR036255">
    <property type="entry name" value="YgfB-like_sf"/>
</dbReference>
<dbReference type="AlphaFoldDB" id="A0A248K1H6"/>
<dbReference type="SUPFAM" id="SSF103642">
    <property type="entry name" value="Sec-C motif"/>
    <property type="match status" value="1"/>
</dbReference>
<dbReference type="Proteomes" id="UP000197153">
    <property type="component" value="Chromosome 3"/>
</dbReference>
<name>A0A248K1H6_9PROT</name>
<evidence type="ECO:0008006" key="3">
    <source>
        <dbReference type="Google" id="ProtNLM"/>
    </source>
</evidence>
<evidence type="ECO:0000313" key="2">
    <source>
        <dbReference type="Proteomes" id="UP000197153"/>
    </source>
</evidence>
<accession>A0A248K1H6</accession>
<dbReference type="SUPFAM" id="SSF101327">
    <property type="entry name" value="YgfB-like"/>
    <property type="match status" value="1"/>
</dbReference>
<evidence type="ECO:0000313" key="1">
    <source>
        <dbReference type="EMBL" id="ASG24845.1"/>
    </source>
</evidence>
<dbReference type="Pfam" id="PF02810">
    <property type="entry name" value="SEC-C"/>
    <property type="match status" value="1"/>
</dbReference>
<organism evidence="1 2">
    <name type="scientific">Nitrospirillum viridazoti CBAmc</name>
    <dbReference type="NCBI Taxonomy" id="1441467"/>
    <lineage>
        <taxon>Bacteria</taxon>
        <taxon>Pseudomonadati</taxon>
        <taxon>Pseudomonadota</taxon>
        <taxon>Alphaproteobacteria</taxon>
        <taxon>Rhodospirillales</taxon>
        <taxon>Azospirillaceae</taxon>
        <taxon>Nitrospirillum</taxon>
        <taxon>Nitrospirillum viridazoti</taxon>
    </lineage>
</organism>
<dbReference type="InterPro" id="IPR004027">
    <property type="entry name" value="SEC_C_motif"/>
</dbReference>
<dbReference type="NCBIfam" id="TIGR02292">
    <property type="entry name" value="ygfB_yecA"/>
    <property type="match status" value="1"/>
</dbReference>
<dbReference type="EMBL" id="CP022112">
    <property type="protein sequence ID" value="ASG24845.1"/>
    <property type="molecule type" value="Genomic_DNA"/>
</dbReference>
<dbReference type="Pfam" id="PF03695">
    <property type="entry name" value="UPF0149"/>
    <property type="match status" value="1"/>
</dbReference>
<protein>
    <recommendedName>
        <fullName evidence="3">YecA family protein</fullName>
    </recommendedName>
</protein>
<gene>
    <name evidence="1" type="ORF">Y958_26070</name>
</gene>
<proteinExistence type="predicted"/>
<keyword evidence="2" id="KW-1185">Reference proteome</keyword>
<dbReference type="PANTHER" id="PTHR33747:SF1">
    <property type="entry name" value="ADENYLATE CYCLASE-ASSOCIATED CAP C-TERMINAL DOMAIN-CONTAINING PROTEIN"/>
    <property type="match status" value="1"/>
</dbReference>
<dbReference type="Gene3D" id="1.20.120.740">
    <property type="entry name" value="YgfB uncharacterised protein family UPF0149, PF03695"/>
    <property type="match status" value="1"/>
</dbReference>
<sequence>MVQRAAGRTHAVGLGRGAGHCGEGRGMTIASSSTAWLGFLASPAAPKSAPSPLALEGYLTGIVVAPDLIPPSRWIAALWGDEEPTFDNDADLHAVIGTLMTRYNSLLSEIDAGLERLEAEQVCDYRPAFLDAGEKPTHQAVREWVSGFWRAMALAPEGWTAFAGDERLEAVITPFVGFIDLDDGAFVPAEDIDERLNEAAGQIPRAILVLHKIAKIRAARPPAKPAPIRQAKVSRNDPCPCGSGKKYKRCCGAN</sequence>
<dbReference type="InterPro" id="IPR011978">
    <property type="entry name" value="YgfB-like"/>
</dbReference>